<name>A0A1M7YIN5_9BACT</name>
<proteinExistence type="predicted"/>
<reference evidence="1 2" key="1">
    <citation type="submission" date="2016-12" db="EMBL/GenBank/DDBJ databases">
        <authorList>
            <person name="Song W.-J."/>
            <person name="Kurnit D.M."/>
        </authorList>
    </citation>
    <scope>NUCLEOTIDE SEQUENCE [LARGE SCALE GENOMIC DNA]</scope>
    <source>
        <strain evidence="1 2">DSM 18488</strain>
    </source>
</reference>
<dbReference type="Proteomes" id="UP000184603">
    <property type="component" value="Unassembled WGS sequence"/>
</dbReference>
<organism evidence="1 2">
    <name type="scientific">Desulfopila aestuarii DSM 18488</name>
    <dbReference type="NCBI Taxonomy" id="1121416"/>
    <lineage>
        <taxon>Bacteria</taxon>
        <taxon>Pseudomonadati</taxon>
        <taxon>Thermodesulfobacteriota</taxon>
        <taxon>Desulfobulbia</taxon>
        <taxon>Desulfobulbales</taxon>
        <taxon>Desulfocapsaceae</taxon>
        <taxon>Desulfopila</taxon>
    </lineage>
</organism>
<dbReference type="EMBL" id="FRFE01000036">
    <property type="protein sequence ID" value="SHO52466.1"/>
    <property type="molecule type" value="Genomic_DNA"/>
</dbReference>
<accession>A0A1M7YIN5</accession>
<dbReference type="InterPro" id="IPR008792">
    <property type="entry name" value="PQQD"/>
</dbReference>
<dbReference type="Pfam" id="PF05402">
    <property type="entry name" value="PqqD"/>
    <property type="match status" value="1"/>
</dbReference>
<dbReference type="InterPro" id="IPR041881">
    <property type="entry name" value="PqqD_sf"/>
</dbReference>
<protein>
    <submittedName>
        <fullName evidence="1">Coenzyme PQQ synthesis protein D (PqqD)</fullName>
    </submittedName>
</protein>
<sequence length="137" mass="15225">MKPITSPTGMKFFRSSKTRPPALSRSEALACVPEIVPAVSWQSQESGDILIEYPLVVKPLLKAIFSRFNRESTENLTRKLQLDSLGSQVWVLIDGSNSVGEIIRTFADSSTITTQEAEQSVTTFLRELGKRGLIILR</sequence>
<dbReference type="STRING" id="1121416.SAMN02745220_04577"/>
<gene>
    <name evidence="1" type="ORF">SAMN02745220_04577</name>
</gene>
<dbReference type="Gene3D" id="1.10.10.1150">
    <property type="entry name" value="Coenzyme PQQ synthesis protein D (PqqD)"/>
    <property type="match status" value="1"/>
</dbReference>
<dbReference type="AlphaFoldDB" id="A0A1M7YIN5"/>
<evidence type="ECO:0000313" key="2">
    <source>
        <dbReference type="Proteomes" id="UP000184603"/>
    </source>
</evidence>
<evidence type="ECO:0000313" key="1">
    <source>
        <dbReference type="EMBL" id="SHO52466.1"/>
    </source>
</evidence>
<keyword evidence="2" id="KW-1185">Reference proteome</keyword>